<dbReference type="Pfam" id="PF23925">
    <property type="entry name" value="A-sol_ELP1"/>
    <property type="match status" value="2"/>
</dbReference>
<keyword evidence="3 5" id="KW-0963">Cytoplasm</keyword>
<comment type="pathway">
    <text evidence="1">tRNA modification; 5-methoxycarbonylmethyl-2-thiouridine-tRNA biosynthesis.</text>
</comment>
<dbReference type="PANTHER" id="PTHR12747:SF0">
    <property type="entry name" value="ELONGATOR COMPLEX PROTEIN 1"/>
    <property type="match status" value="1"/>
</dbReference>
<name>A0A0D2LLH1_HYPSF</name>
<dbReference type="UniPathway" id="UPA00988"/>
<organism evidence="13 14">
    <name type="scientific">Hypholoma sublateritium (strain FD-334 SS-4)</name>
    <dbReference type="NCBI Taxonomy" id="945553"/>
    <lineage>
        <taxon>Eukaryota</taxon>
        <taxon>Fungi</taxon>
        <taxon>Dikarya</taxon>
        <taxon>Basidiomycota</taxon>
        <taxon>Agaricomycotina</taxon>
        <taxon>Agaricomycetes</taxon>
        <taxon>Agaricomycetidae</taxon>
        <taxon>Agaricales</taxon>
        <taxon>Agaricineae</taxon>
        <taxon>Strophariaceae</taxon>
        <taxon>Hypholoma</taxon>
    </lineage>
</organism>
<comment type="subcellular location">
    <subcellularLocation>
        <location evidence="5">Cytoplasm</location>
    </subcellularLocation>
    <subcellularLocation>
        <location evidence="5">Nucleus</location>
    </subcellularLocation>
</comment>
<sequence length="1318" mass="145610">MRNLTLISSWESQIPTAKVTATAFDLDENAIYAASETRNAAGEVDVVLYKIDQSEGFNKPPAPPTLAAKFQTLASSTGPGVHQTVALRFMAETRKICAIMRSGDVVVVPVEDEGAPFEVEGTFEAGILAAAWNPDESVVAIVTGERKLIILTSTFDVLSERPISVEEFGEDAPINVGWGSKQTQFHGSLGKTAAQAAPAETVGASPDDDALPRISWRGDGLFFAVSSLSSSSATAADARRALRVYDREGVLQATAEPVAGLEHALAWRPAGNLLLGTQRFGFAGGGAGRAGRHDVVCFERNGLRHGEFGLRPEALGVKGVGMGGWGYRVRELAWNSDSNVLAVWIEGEKGDVVQFWTTGNYHWYLKHEISAPSTSASTPGRFTSLTWHPELALHLTLTTEKTLMQRMYSWDTFSSIARPPNDSGAVAVFDGSQILLTPFRSQNVPPPMSSFQLSVSPPVTSAARTPIYATFCPENDTLGLLWEHGYVEIWELHMRLLPGLPKIMEPTRIWAGSVSDDQTILWRQLALEAAGVGYTITALGTGSGNAKDSVAVLSVKDGAATSPGAFLLPHRNCRLLTGSVADTYQGPDGEIFTYTHKDEVLDRIARFAEFCIHVHKVAVPGEDAIFIGLAKSGKLYASRSSEATRVLSTNTTSFTLASAFVIFTTNTHEAVFAPIASLPGVFAQEGEPPKDVPAEWERRKVERGSRIVVAVPSAMGLVLQMPRGNLETINPRPLVMEVVKADLDAGNFRKAFFACRKHRIDLNVIVDHDPEAFCARIPAFVDQIPEVDHLNLFLALIGRGAHTPEFIAKCCDAFRAELERRDLTEYVNAILTAHVVKTPPDHEAGLSLLLRLRESHPDIVEEAVKYIIFLVDANQLFDTALGMYDFSLVIMIAQHAQKDPREYLPFLRELRALDKYYQRFKIDAHLKRHESALRNLSLAGPERFDEAVEYTEEHRLYESALAIWKGTEHHVDILSSYGDWLFERREFRQAATALVEAKRTTKALIAYEKGLDWQELFELAQSDEAEMDEEAVADLAYRVAEDLSSKKRYVEAGTVLLDYAQNTQAAVIALVQGNAFSEARRIIRLHSEPNLLEEIVHPASLESRAQISEDLTEMREQLRKQVARLRELRIRKVEEPDAFYGVEDNPALANVDVMTDVSMAPTAFTRYTVAPTSASRSSRRTSRSKRKMERKVGSGRKGTVDEEEYLLRSVSKLADKFAVAQGETRSLLPHLFRFTEEHRAEGLALQRDVAAFEAELKEAVEEIWARPAVDGDEDAEPVDGWVTRMAEVEKRKAMSPIDQVPKPDAARVKDWQVNLLAL</sequence>
<feature type="domain" description="ELP1 TPR" evidence="10">
    <location>
        <begin position="917"/>
        <end position="1081"/>
    </location>
</feature>
<protein>
    <recommendedName>
        <fullName evidence="5">Elongator complex protein 1</fullName>
    </recommendedName>
</protein>
<dbReference type="InterPro" id="IPR056165">
    <property type="entry name" value="Beta-prop_ELP1_2nd"/>
</dbReference>
<dbReference type="Pfam" id="PF23878">
    <property type="entry name" value="TPR_ELP1"/>
    <property type="match status" value="1"/>
</dbReference>
<dbReference type="GO" id="GO:0033588">
    <property type="term" value="C:elongator holoenzyme complex"/>
    <property type="evidence" value="ECO:0007669"/>
    <property type="project" value="InterPro"/>
</dbReference>
<evidence type="ECO:0000256" key="7">
    <source>
        <dbReference type="SAM" id="MobiDB-lite"/>
    </source>
</evidence>
<dbReference type="InterPro" id="IPR056164">
    <property type="entry name" value="Beta-prop_ELP1_1st"/>
</dbReference>
<dbReference type="OrthoDB" id="40048at2759"/>
<evidence type="ECO:0000259" key="11">
    <source>
        <dbReference type="Pfam" id="PF23925"/>
    </source>
</evidence>
<dbReference type="GO" id="GO:0005829">
    <property type="term" value="C:cytosol"/>
    <property type="evidence" value="ECO:0007669"/>
    <property type="project" value="TreeGrafter"/>
</dbReference>
<feature type="domain" description="ELP1 alpha-solenoid" evidence="11">
    <location>
        <begin position="807"/>
        <end position="910"/>
    </location>
</feature>
<feature type="compositionally biased region" description="Basic residues" evidence="7">
    <location>
        <begin position="1177"/>
        <end position="1189"/>
    </location>
</feature>
<feature type="domain" description="ELP1 N-terminal second beta-propeller" evidence="9">
    <location>
        <begin position="428"/>
        <end position="708"/>
    </location>
</feature>
<reference evidence="14" key="1">
    <citation type="submission" date="2014-04" db="EMBL/GenBank/DDBJ databases">
        <title>Evolutionary Origins and Diversification of the Mycorrhizal Mutualists.</title>
        <authorList>
            <consortium name="DOE Joint Genome Institute"/>
            <consortium name="Mycorrhizal Genomics Consortium"/>
            <person name="Kohler A."/>
            <person name="Kuo A."/>
            <person name="Nagy L.G."/>
            <person name="Floudas D."/>
            <person name="Copeland A."/>
            <person name="Barry K.W."/>
            <person name="Cichocki N."/>
            <person name="Veneault-Fourrey C."/>
            <person name="LaButti K."/>
            <person name="Lindquist E.A."/>
            <person name="Lipzen A."/>
            <person name="Lundell T."/>
            <person name="Morin E."/>
            <person name="Murat C."/>
            <person name="Riley R."/>
            <person name="Ohm R."/>
            <person name="Sun H."/>
            <person name="Tunlid A."/>
            <person name="Henrissat B."/>
            <person name="Grigoriev I.V."/>
            <person name="Hibbett D.S."/>
            <person name="Martin F."/>
        </authorList>
    </citation>
    <scope>NUCLEOTIDE SEQUENCE [LARGE SCALE GENOMIC DNA]</scope>
    <source>
        <strain evidence="14">FD-334 SS-4</strain>
    </source>
</reference>
<evidence type="ECO:0000259" key="9">
    <source>
        <dbReference type="Pfam" id="PF23797"/>
    </source>
</evidence>
<evidence type="ECO:0000256" key="3">
    <source>
        <dbReference type="ARBA" id="ARBA00022490"/>
    </source>
</evidence>
<dbReference type="InterPro" id="IPR006849">
    <property type="entry name" value="Elp1"/>
</dbReference>
<evidence type="ECO:0000313" key="14">
    <source>
        <dbReference type="Proteomes" id="UP000054270"/>
    </source>
</evidence>
<gene>
    <name evidence="13" type="ORF">HYPSUDRAFT_33148</name>
</gene>
<dbReference type="Proteomes" id="UP000054270">
    <property type="component" value="Unassembled WGS sequence"/>
</dbReference>
<feature type="domain" description="ELP1 three-helical bundle" evidence="12">
    <location>
        <begin position="1091"/>
        <end position="1263"/>
    </location>
</feature>
<comment type="similarity">
    <text evidence="2 5">Belongs to the ELP1/IKA1 family.</text>
</comment>
<dbReference type="Pfam" id="PF23797">
    <property type="entry name" value="Beta-prop_ELP1_2nd"/>
    <property type="match status" value="1"/>
</dbReference>
<evidence type="ECO:0000256" key="5">
    <source>
        <dbReference type="PIRNR" id="PIRNR017233"/>
    </source>
</evidence>
<dbReference type="PIRSF" id="PIRSF017233">
    <property type="entry name" value="IKAP"/>
    <property type="match status" value="1"/>
</dbReference>
<dbReference type="InterPro" id="IPR056167">
    <property type="entry name" value="A-sol_ELP1"/>
</dbReference>
<evidence type="ECO:0000256" key="1">
    <source>
        <dbReference type="ARBA" id="ARBA00005043"/>
    </source>
</evidence>
<evidence type="ECO:0000259" key="12">
    <source>
        <dbReference type="Pfam" id="PF23936"/>
    </source>
</evidence>
<evidence type="ECO:0000256" key="4">
    <source>
        <dbReference type="ARBA" id="ARBA00022694"/>
    </source>
</evidence>
<keyword evidence="6" id="KW-0175">Coiled coil</keyword>
<evidence type="ECO:0000256" key="2">
    <source>
        <dbReference type="ARBA" id="ARBA00006086"/>
    </source>
</evidence>
<dbReference type="GO" id="GO:0002926">
    <property type="term" value="P:tRNA wobble base 5-methoxycarbonylmethyl-2-thiouridinylation"/>
    <property type="evidence" value="ECO:0007669"/>
    <property type="project" value="TreeGrafter"/>
</dbReference>
<dbReference type="GO" id="GO:0000049">
    <property type="term" value="F:tRNA binding"/>
    <property type="evidence" value="ECO:0007669"/>
    <property type="project" value="TreeGrafter"/>
</dbReference>
<feature type="domain" description="ELP1 first N-terminal beta-propeller" evidence="8">
    <location>
        <begin position="1"/>
        <end position="390"/>
    </location>
</feature>
<dbReference type="InterPro" id="IPR056169">
    <property type="entry name" value="HB_ELP1"/>
</dbReference>
<comment type="function">
    <text evidence="5">Component of the elongator complex which is required for multiple tRNA modifications, including mcm5U (5-methoxycarbonylmethyl uridine), mcm5s2U (5-methoxycarbonylmethyl-2-thiouridine), and ncm5U (5-carbamoylmethyl uridine). The elongator complex catalyzes formation of carboxymethyluridine in the wobble base at position 34 in tRNAs.</text>
</comment>
<dbReference type="InterPro" id="IPR056166">
    <property type="entry name" value="TPR_ELP1"/>
</dbReference>
<feature type="coiled-coil region" evidence="6">
    <location>
        <begin position="1104"/>
        <end position="1135"/>
    </location>
</feature>
<keyword evidence="5" id="KW-0539">Nucleus</keyword>
<dbReference type="SUPFAM" id="SSF82171">
    <property type="entry name" value="DPP6 N-terminal domain-like"/>
    <property type="match status" value="1"/>
</dbReference>
<evidence type="ECO:0000259" key="8">
    <source>
        <dbReference type="Pfam" id="PF04762"/>
    </source>
</evidence>
<proteinExistence type="inferred from homology"/>
<feature type="region of interest" description="Disordered" evidence="7">
    <location>
        <begin position="1170"/>
        <end position="1198"/>
    </location>
</feature>
<feature type="domain" description="ELP1 alpha-solenoid" evidence="11">
    <location>
        <begin position="732"/>
        <end position="795"/>
    </location>
</feature>
<dbReference type="EMBL" id="KN817520">
    <property type="protein sequence ID" value="KJA28792.1"/>
    <property type="molecule type" value="Genomic_DNA"/>
</dbReference>
<dbReference type="STRING" id="945553.A0A0D2LLH1"/>
<evidence type="ECO:0000256" key="6">
    <source>
        <dbReference type="SAM" id="Coils"/>
    </source>
</evidence>
<dbReference type="Pfam" id="PF04762">
    <property type="entry name" value="Beta-prop_ELP1_1st"/>
    <property type="match status" value="1"/>
</dbReference>
<accession>A0A0D2LLH1</accession>
<dbReference type="GO" id="GO:0005634">
    <property type="term" value="C:nucleus"/>
    <property type="evidence" value="ECO:0007669"/>
    <property type="project" value="UniProtKB-SubCell"/>
</dbReference>
<evidence type="ECO:0000313" key="13">
    <source>
        <dbReference type="EMBL" id="KJA28792.1"/>
    </source>
</evidence>
<dbReference type="Pfam" id="PF23936">
    <property type="entry name" value="HB_ELP1"/>
    <property type="match status" value="1"/>
</dbReference>
<keyword evidence="14" id="KW-1185">Reference proteome</keyword>
<evidence type="ECO:0000259" key="10">
    <source>
        <dbReference type="Pfam" id="PF23878"/>
    </source>
</evidence>
<keyword evidence="4" id="KW-0819">tRNA processing</keyword>
<dbReference type="OMA" id="WRESLYC"/>
<dbReference type="PANTHER" id="PTHR12747">
    <property type="entry name" value="ELONGATOR COMPLEX PROTEIN 1"/>
    <property type="match status" value="1"/>
</dbReference>